<evidence type="ECO:0000256" key="2">
    <source>
        <dbReference type="ARBA" id="ARBA00023125"/>
    </source>
</evidence>
<keyword evidence="1" id="KW-0805">Transcription regulation</keyword>
<evidence type="ECO:0000256" key="1">
    <source>
        <dbReference type="ARBA" id="ARBA00023015"/>
    </source>
</evidence>
<dbReference type="GO" id="GO:0003677">
    <property type="term" value="F:DNA binding"/>
    <property type="evidence" value="ECO:0007669"/>
    <property type="project" value="UniProtKB-KW"/>
</dbReference>
<evidence type="ECO:0000313" key="5">
    <source>
        <dbReference type="EMBL" id="EHM09564.1"/>
    </source>
</evidence>
<dbReference type="InterPro" id="IPR008920">
    <property type="entry name" value="TF_FadR/GntR_C"/>
</dbReference>
<evidence type="ECO:0000256" key="3">
    <source>
        <dbReference type="ARBA" id="ARBA00023163"/>
    </source>
</evidence>
<proteinExistence type="predicted"/>
<dbReference type="InterPro" id="IPR036388">
    <property type="entry name" value="WH-like_DNA-bd_sf"/>
</dbReference>
<dbReference type="PROSITE" id="PS50949">
    <property type="entry name" value="HTH_GNTR"/>
    <property type="match status" value="1"/>
</dbReference>
<accession>H0UPL7</accession>
<dbReference type="InterPro" id="IPR036390">
    <property type="entry name" value="WH_DNA-bd_sf"/>
</dbReference>
<dbReference type="eggNOG" id="COG2186">
    <property type="taxonomic scope" value="Bacteria"/>
</dbReference>
<dbReference type="PRINTS" id="PR00035">
    <property type="entry name" value="HTHGNTR"/>
</dbReference>
<name>H0UPL7_9BACT</name>
<dbReference type="Proteomes" id="UP000005730">
    <property type="component" value="Chromosome"/>
</dbReference>
<sequence>MPDRVRQTRIYEKVVEEIKGDISSGRLKPGDPLPPERSLMDQLGVSRSSLREAFRVLELMGLIESIPGKGRFVRRPRHSSKEGDPLRERGLPLEDEAILELMEARRVLDPAIAREAARRAMPSDLTKMRRVLSSTREGLDDLESRAKGDFDFHLALAEATRNFVFVNIVRMNFNLIMATHDRIYALLEDKEAFLNEHKTLYDAILDRDPDRAESAAREHIERIYKTLQEVLALKGVSP</sequence>
<evidence type="ECO:0000259" key="4">
    <source>
        <dbReference type="PROSITE" id="PS50949"/>
    </source>
</evidence>
<dbReference type="PANTHER" id="PTHR43537">
    <property type="entry name" value="TRANSCRIPTIONAL REGULATOR, GNTR FAMILY"/>
    <property type="match status" value="1"/>
</dbReference>
<dbReference type="Gene3D" id="1.20.120.530">
    <property type="entry name" value="GntR ligand-binding domain-like"/>
    <property type="match status" value="1"/>
</dbReference>
<dbReference type="EMBL" id="CM001377">
    <property type="protein sequence ID" value="EHM09564.1"/>
    <property type="molecule type" value="Genomic_DNA"/>
</dbReference>
<dbReference type="GO" id="GO:0003700">
    <property type="term" value="F:DNA-binding transcription factor activity"/>
    <property type="evidence" value="ECO:0007669"/>
    <property type="project" value="InterPro"/>
</dbReference>
<protein>
    <submittedName>
        <fullName evidence="5">Transcriptional regulator</fullName>
    </submittedName>
</protein>
<evidence type="ECO:0000313" key="6">
    <source>
        <dbReference type="Proteomes" id="UP000005730"/>
    </source>
</evidence>
<dbReference type="InterPro" id="IPR011711">
    <property type="entry name" value="GntR_C"/>
</dbReference>
<dbReference type="Gene3D" id="1.10.10.10">
    <property type="entry name" value="Winged helix-like DNA-binding domain superfamily/Winged helix DNA-binding domain"/>
    <property type="match status" value="1"/>
</dbReference>
<dbReference type="SMART" id="SM00345">
    <property type="entry name" value="HTH_GNTR"/>
    <property type="match status" value="1"/>
</dbReference>
<dbReference type="SUPFAM" id="SSF46785">
    <property type="entry name" value="Winged helix' DNA-binding domain"/>
    <property type="match status" value="1"/>
</dbReference>
<dbReference type="AlphaFoldDB" id="H0UPL7"/>
<dbReference type="SMART" id="SM00895">
    <property type="entry name" value="FCD"/>
    <property type="match status" value="1"/>
</dbReference>
<dbReference type="Pfam" id="PF00392">
    <property type="entry name" value="GntR"/>
    <property type="match status" value="1"/>
</dbReference>
<organism evidence="5 6">
    <name type="scientific">Thermanaerovibrio velox DSM 12556</name>
    <dbReference type="NCBI Taxonomy" id="926567"/>
    <lineage>
        <taxon>Bacteria</taxon>
        <taxon>Thermotogati</taxon>
        <taxon>Synergistota</taxon>
        <taxon>Synergistia</taxon>
        <taxon>Synergistales</taxon>
        <taxon>Synergistaceae</taxon>
        <taxon>Thermanaerovibrio</taxon>
    </lineage>
</organism>
<reference evidence="5 6" key="1">
    <citation type="submission" date="2011-10" db="EMBL/GenBank/DDBJ databases">
        <title>The Noncontiguous Finished genome of Thermanaerovibrio velox DSM 12556.</title>
        <authorList>
            <consortium name="US DOE Joint Genome Institute (JGI-PGF)"/>
            <person name="Lucas S."/>
            <person name="Copeland A."/>
            <person name="Lapidus A."/>
            <person name="Glavina del Rio T."/>
            <person name="Dalin E."/>
            <person name="Tice H."/>
            <person name="Bruce D."/>
            <person name="Goodwin L."/>
            <person name="Pitluck S."/>
            <person name="Peters L."/>
            <person name="Mikhailova N."/>
            <person name="Teshima H."/>
            <person name="Kyrpides N."/>
            <person name="Mavromatis K."/>
            <person name="Ivanova N."/>
            <person name="Markowitz V."/>
            <person name="Cheng J.-F."/>
            <person name="Hugenholtz P."/>
            <person name="Woyke T."/>
            <person name="Wu D."/>
            <person name="Spring S."/>
            <person name="Brambilla E.-M."/>
            <person name="Klenk H.-P."/>
            <person name="Eisen J.A."/>
        </authorList>
    </citation>
    <scope>NUCLEOTIDE SEQUENCE [LARGE SCALE GENOMIC DNA]</scope>
    <source>
        <strain evidence="5 6">DSM 12556</strain>
    </source>
</reference>
<dbReference type="PANTHER" id="PTHR43537:SF5">
    <property type="entry name" value="UXU OPERON TRANSCRIPTIONAL REGULATOR"/>
    <property type="match status" value="1"/>
</dbReference>
<dbReference type="HOGENOM" id="CLU_017584_9_3_0"/>
<keyword evidence="6" id="KW-1185">Reference proteome</keyword>
<gene>
    <name evidence="5" type="ORF">TheveDRAFT_0399</name>
</gene>
<dbReference type="Pfam" id="PF07729">
    <property type="entry name" value="FCD"/>
    <property type="match status" value="1"/>
</dbReference>
<keyword evidence="3" id="KW-0804">Transcription</keyword>
<dbReference type="InterPro" id="IPR000524">
    <property type="entry name" value="Tscrpt_reg_HTH_GntR"/>
</dbReference>
<dbReference type="CDD" id="cd07377">
    <property type="entry name" value="WHTH_GntR"/>
    <property type="match status" value="1"/>
</dbReference>
<dbReference type="SUPFAM" id="SSF48008">
    <property type="entry name" value="GntR ligand-binding domain-like"/>
    <property type="match status" value="1"/>
</dbReference>
<feature type="domain" description="HTH gntR-type" evidence="4">
    <location>
        <begin position="8"/>
        <end position="76"/>
    </location>
</feature>
<keyword evidence="2" id="KW-0238">DNA-binding</keyword>
<dbReference type="RefSeq" id="WP_006583058.1">
    <property type="nucleotide sequence ID" value="NZ_CM001377.1"/>
</dbReference>
<dbReference type="STRING" id="926567.TheveDRAFT_0399"/>